<name>A0AAV6UTI7_9ARAC</name>
<dbReference type="Gene3D" id="3.30.70.330">
    <property type="match status" value="4"/>
</dbReference>
<keyword evidence="2 3" id="KW-0694">RNA-binding</keyword>
<accession>A0AAV6UTI7</accession>
<dbReference type="CDD" id="cd12510">
    <property type="entry name" value="RRM1_RBM12_like"/>
    <property type="match status" value="1"/>
</dbReference>
<dbReference type="AlphaFoldDB" id="A0AAV6UTI7"/>
<feature type="region of interest" description="Disordered" evidence="4">
    <location>
        <begin position="982"/>
        <end position="1010"/>
    </location>
</feature>
<evidence type="ECO:0000313" key="6">
    <source>
        <dbReference type="EMBL" id="KAG8187800.1"/>
    </source>
</evidence>
<evidence type="ECO:0000313" key="7">
    <source>
        <dbReference type="Proteomes" id="UP000827092"/>
    </source>
</evidence>
<feature type="region of interest" description="Disordered" evidence="4">
    <location>
        <begin position="897"/>
        <end position="964"/>
    </location>
</feature>
<evidence type="ECO:0000256" key="1">
    <source>
        <dbReference type="ARBA" id="ARBA00022737"/>
    </source>
</evidence>
<gene>
    <name evidence="6" type="ORF">JTE90_025838</name>
</gene>
<feature type="compositionally biased region" description="Low complexity" evidence="4">
    <location>
        <begin position="219"/>
        <end position="235"/>
    </location>
</feature>
<dbReference type="PROSITE" id="PS50102">
    <property type="entry name" value="RRM"/>
    <property type="match status" value="3"/>
</dbReference>
<feature type="compositionally biased region" description="Basic residues" evidence="4">
    <location>
        <begin position="148"/>
        <end position="192"/>
    </location>
</feature>
<dbReference type="SUPFAM" id="SSF54928">
    <property type="entry name" value="RNA-binding domain, RBD"/>
    <property type="match status" value="4"/>
</dbReference>
<proteinExistence type="predicted"/>
<dbReference type="InterPro" id="IPR050666">
    <property type="entry name" value="ESRP"/>
</dbReference>
<dbReference type="SMART" id="SM00360">
    <property type="entry name" value="RRM"/>
    <property type="match status" value="4"/>
</dbReference>
<reference evidence="6 7" key="1">
    <citation type="journal article" date="2022" name="Nat. Ecol. Evol.">
        <title>A masculinizing supergene underlies an exaggerated male reproductive morph in a spider.</title>
        <authorList>
            <person name="Hendrickx F."/>
            <person name="De Corte Z."/>
            <person name="Sonet G."/>
            <person name="Van Belleghem S.M."/>
            <person name="Kostlbacher S."/>
            <person name="Vangestel C."/>
        </authorList>
    </citation>
    <scope>NUCLEOTIDE SEQUENCE [LARGE SCALE GENOMIC DNA]</scope>
    <source>
        <strain evidence="6">W744_W776</strain>
    </source>
</reference>
<feature type="region of interest" description="Disordered" evidence="4">
    <location>
        <begin position="825"/>
        <end position="844"/>
    </location>
</feature>
<keyword evidence="1" id="KW-0677">Repeat</keyword>
<feature type="region of interest" description="Disordered" evidence="4">
    <location>
        <begin position="783"/>
        <end position="807"/>
    </location>
</feature>
<dbReference type="InterPro" id="IPR000504">
    <property type="entry name" value="RRM_dom"/>
</dbReference>
<evidence type="ECO:0000256" key="4">
    <source>
        <dbReference type="SAM" id="MobiDB-lite"/>
    </source>
</evidence>
<organism evidence="6 7">
    <name type="scientific">Oedothorax gibbosus</name>
    <dbReference type="NCBI Taxonomy" id="931172"/>
    <lineage>
        <taxon>Eukaryota</taxon>
        <taxon>Metazoa</taxon>
        <taxon>Ecdysozoa</taxon>
        <taxon>Arthropoda</taxon>
        <taxon>Chelicerata</taxon>
        <taxon>Arachnida</taxon>
        <taxon>Araneae</taxon>
        <taxon>Araneomorphae</taxon>
        <taxon>Entelegynae</taxon>
        <taxon>Araneoidea</taxon>
        <taxon>Linyphiidae</taxon>
        <taxon>Erigoninae</taxon>
        <taxon>Oedothorax</taxon>
    </lineage>
</organism>
<dbReference type="Proteomes" id="UP000827092">
    <property type="component" value="Unassembled WGS sequence"/>
</dbReference>
<feature type="compositionally biased region" description="Polar residues" evidence="4">
    <location>
        <begin position="404"/>
        <end position="422"/>
    </location>
</feature>
<feature type="domain" description="RRM" evidence="5">
    <location>
        <begin position="3"/>
        <end position="76"/>
    </location>
</feature>
<dbReference type="InterPro" id="IPR012677">
    <property type="entry name" value="Nucleotide-bd_a/b_plait_sf"/>
</dbReference>
<comment type="caution">
    <text evidence="6">The sequence shown here is derived from an EMBL/GenBank/DDBJ whole genome shotgun (WGS) entry which is preliminary data.</text>
</comment>
<feature type="domain" description="RRM" evidence="5">
    <location>
        <begin position="668"/>
        <end position="746"/>
    </location>
</feature>
<protein>
    <recommendedName>
        <fullName evidence="5">RRM domain-containing protein</fullName>
    </recommendedName>
</protein>
<dbReference type="CDD" id="cd12254">
    <property type="entry name" value="RRM_hnRNPH_ESRPs_RBM12_like"/>
    <property type="match status" value="2"/>
</dbReference>
<feature type="compositionally biased region" description="Basic residues" evidence="4">
    <location>
        <begin position="200"/>
        <end position="218"/>
    </location>
</feature>
<feature type="domain" description="RRM" evidence="5">
    <location>
        <begin position="544"/>
        <end position="628"/>
    </location>
</feature>
<dbReference type="GO" id="GO:0003723">
    <property type="term" value="F:RNA binding"/>
    <property type="evidence" value="ECO:0007669"/>
    <property type="project" value="UniProtKB-UniRule"/>
</dbReference>
<evidence type="ECO:0000256" key="2">
    <source>
        <dbReference type="ARBA" id="ARBA00022884"/>
    </source>
</evidence>
<dbReference type="Pfam" id="PF00076">
    <property type="entry name" value="RRM_1"/>
    <property type="match status" value="3"/>
</dbReference>
<dbReference type="EMBL" id="JAFNEN010000259">
    <property type="protein sequence ID" value="KAG8187800.1"/>
    <property type="molecule type" value="Genomic_DNA"/>
</dbReference>
<evidence type="ECO:0000259" key="5">
    <source>
        <dbReference type="PROSITE" id="PS50102"/>
    </source>
</evidence>
<feature type="region of interest" description="Disordered" evidence="4">
    <location>
        <begin position="122"/>
        <end position="247"/>
    </location>
</feature>
<feature type="compositionally biased region" description="Basic and acidic residues" evidence="4">
    <location>
        <begin position="918"/>
        <end position="933"/>
    </location>
</feature>
<dbReference type="InterPro" id="IPR035979">
    <property type="entry name" value="RBD_domain_sf"/>
</dbReference>
<keyword evidence="7" id="KW-1185">Reference proteome</keyword>
<sequence length="1100" mass="126273">MSIIIRLQNLPLSAKSRDIRQFFGSLNIPNGGVHIVGGEKGDAFIVFTSDEDARVAMRLDGKRILENKVKLYLSSQMEMHHEIVRITKKNIPPPLQKLPIKSPLPEREAYYDKRGYKLLASGGKRDFPPFFRPNTRSRSPNIYESPRRSRSPRKSRSPRRYSRSPKRYSRSPKRYSRSPRRRSRSPRRYSRSPRRDSKSPKRYSRSPRRYSRSPKRLSRSPGRMSRLSDVSSLSKSRTKLPVTKDFNDSNFSIEGDTRPLEEENLMKLKKLFGLECAPKEVFDWQNEESKKREESLFEKKIAEVLASGLSSWGKLQDPRHSLTTSSVSEMKKPVASQLFNSLSSNLISQSSNIQDMNSVDGNHLRMPQFLSTPSTSTTDSYVPNTQPLQYGLGAPPSYVSNTPMLTLSPPQSTKTLRSSLPETNEPPVSAKPSLTLADKYNKRLFFVTFTGMKPGWDYAVLRVMLQGLFLNKNNIRYEKDVYGKHTGTIIVKFCNRDDYNEVLRYPSYYFKKRVIHVSECPESMYRKYFDITSMNSESYTRSTRYVRIKGLHYDVTTEQVLSFFDGLEVIDLYIVYAKYSHGYIIEGKAIGIAYVLFGNVADYEKAFSKDGELFLGTNRTIHFMKASKQKMLVAKQRNRDMLHQSKTFIPACLPEGLSISDLPEKRPLCVFVTGLPENITRHPVVNFFKNKGAKPSFVYLPMDDKGKKTIGRAFIAFDSLLEFDKAQQCHGTKLGESVIFVKQILHDEMMNSLPEYEKHLHVRQLLEKVRKPVPSKEHLKHMDFLSSPNKHNIPSKRSLRSFDDDSDSRDSLQFLRMHRDYKSRSPNYSDKYYGRSVSPEASVRSKKFDHTEKVTDIAANLDAKIQQVMYRSAKIENTLGHVKKRIQHEKALLAASEMTSKIRSPKPKYALSSSPRASAKEKRSSMWSPDDRSTLSPQPSFPRKVSVRSDREHSPMDASLVASFKNSPRKRYRMEYRTGSPDVLNIDRHSSPPRKVRRALSPPPRKREIYSDPDEKHAKYQETVVQLCHVGPTVGSSELKDLFIDFPIDINKIVRRVTDRGTCTGDVRVTFASRNDAERAVRLLNGTYLNGTAIDMFVVE</sequence>
<feature type="region of interest" description="Disordered" evidence="4">
    <location>
        <begin position="404"/>
        <end position="430"/>
    </location>
</feature>
<dbReference type="PANTHER" id="PTHR13976">
    <property type="entry name" value="HETEROGENEOUS NUCLEAR RIBONUCLEOPROTEIN-RELATED"/>
    <property type="match status" value="1"/>
</dbReference>
<evidence type="ECO:0000256" key="3">
    <source>
        <dbReference type="PROSITE-ProRule" id="PRU00176"/>
    </source>
</evidence>